<dbReference type="InterPro" id="IPR006102">
    <property type="entry name" value="Ig-like_GH2"/>
</dbReference>
<evidence type="ECO:0000256" key="1">
    <source>
        <dbReference type="ARBA" id="ARBA00000829"/>
    </source>
</evidence>
<dbReference type="InterPro" id="IPR054593">
    <property type="entry name" value="Beta-mannosidase-like_N2"/>
</dbReference>
<evidence type="ECO:0000313" key="20">
    <source>
        <dbReference type="EMBL" id="GEN55591.1"/>
    </source>
</evidence>
<dbReference type="InterPro" id="IPR008979">
    <property type="entry name" value="Galactose-bd-like_sf"/>
</dbReference>
<dbReference type="GO" id="GO:0006516">
    <property type="term" value="P:glycoprotein catabolic process"/>
    <property type="evidence" value="ECO:0007669"/>
    <property type="project" value="TreeGrafter"/>
</dbReference>
<comment type="caution">
    <text evidence="20">The sequence shown here is derived from an EMBL/GenBank/DDBJ whole genome shotgun (WGS) entry which is preliminary data.</text>
</comment>
<dbReference type="Pfam" id="PF17753">
    <property type="entry name" value="Ig_mannosidase"/>
    <property type="match status" value="1"/>
</dbReference>
<dbReference type="SUPFAM" id="SSF49785">
    <property type="entry name" value="Galactose-binding domain-like"/>
    <property type="match status" value="1"/>
</dbReference>
<evidence type="ECO:0000259" key="18">
    <source>
        <dbReference type="Pfam" id="PF17786"/>
    </source>
</evidence>
<evidence type="ECO:0000256" key="8">
    <source>
        <dbReference type="ARBA" id="ARBA00022729"/>
    </source>
</evidence>
<keyword evidence="10" id="KW-0325">Glycoprotein</keyword>
<dbReference type="EC" id="3.2.1.25" evidence="6"/>
<dbReference type="Proteomes" id="UP000321400">
    <property type="component" value="Unassembled WGS sequence"/>
</dbReference>
<dbReference type="InterPro" id="IPR041447">
    <property type="entry name" value="Mannosidase_ig"/>
</dbReference>
<evidence type="ECO:0000256" key="12">
    <source>
        <dbReference type="ARBA" id="ARBA00023295"/>
    </source>
</evidence>
<evidence type="ECO:0000256" key="6">
    <source>
        <dbReference type="ARBA" id="ARBA00012754"/>
    </source>
</evidence>
<dbReference type="FunFam" id="3.20.20.80:FF:000050">
    <property type="entry name" value="Beta-mannosidase B"/>
    <property type="match status" value="1"/>
</dbReference>
<dbReference type="EMBL" id="BJYE01000001">
    <property type="protein sequence ID" value="GEN55591.1"/>
    <property type="molecule type" value="Genomic_DNA"/>
</dbReference>
<evidence type="ECO:0000256" key="9">
    <source>
        <dbReference type="ARBA" id="ARBA00022801"/>
    </source>
</evidence>
<dbReference type="Pfam" id="PF22666">
    <property type="entry name" value="Glyco_hydro_2_N2"/>
    <property type="match status" value="1"/>
</dbReference>
<evidence type="ECO:0000256" key="14">
    <source>
        <dbReference type="ARBA" id="ARBA00041069"/>
    </source>
</evidence>
<dbReference type="GO" id="GO:0005764">
    <property type="term" value="C:lysosome"/>
    <property type="evidence" value="ECO:0007669"/>
    <property type="project" value="UniProtKB-SubCell"/>
</dbReference>
<name>A0A511WYK2_9BACI</name>
<keyword evidence="21" id="KW-1185">Reference proteome</keyword>
<evidence type="ECO:0000256" key="5">
    <source>
        <dbReference type="ARBA" id="ARBA00011738"/>
    </source>
</evidence>
<evidence type="ECO:0000256" key="2">
    <source>
        <dbReference type="ARBA" id="ARBA00004371"/>
    </source>
</evidence>
<evidence type="ECO:0000259" key="17">
    <source>
        <dbReference type="Pfam" id="PF17753"/>
    </source>
</evidence>
<feature type="domain" description="Mannosidase Ig/CBM-like" evidence="18">
    <location>
        <begin position="670"/>
        <end position="757"/>
    </location>
</feature>
<evidence type="ECO:0000256" key="13">
    <source>
        <dbReference type="ARBA" id="ARBA00038429"/>
    </source>
</evidence>
<dbReference type="RefSeq" id="WP_089799189.1">
    <property type="nucleotide sequence ID" value="NZ_BJYE01000001.1"/>
</dbReference>
<evidence type="ECO:0000259" key="16">
    <source>
        <dbReference type="Pfam" id="PF00703"/>
    </source>
</evidence>
<dbReference type="InterPro" id="IPR013783">
    <property type="entry name" value="Ig-like_fold"/>
</dbReference>
<dbReference type="PANTHER" id="PTHR43730:SF1">
    <property type="entry name" value="BETA-MANNOSIDASE"/>
    <property type="match status" value="1"/>
</dbReference>
<comment type="subunit">
    <text evidence="5">Homodimer.</text>
</comment>
<dbReference type="Gene3D" id="3.20.20.80">
    <property type="entry name" value="Glycosidases"/>
    <property type="match status" value="1"/>
</dbReference>
<feature type="domain" description="Beta-mannosidase-like galactose-binding" evidence="19">
    <location>
        <begin position="10"/>
        <end position="187"/>
    </location>
</feature>
<dbReference type="OrthoDB" id="9801077at2"/>
<keyword evidence="7" id="KW-0964">Secreted</keyword>
<keyword evidence="8" id="KW-0732">Signal</keyword>
<keyword evidence="11" id="KW-0458">Lysosome</keyword>
<comment type="pathway">
    <text evidence="4">Glycan metabolism; N-glycan degradation.</text>
</comment>
<comment type="subcellular location">
    <subcellularLocation>
        <location evidence="2">Lysosome</location>
    </subcellularLocation>
    <subcellularLocation>
        <location evidence="3">Secreted</location>
    </subcellularLocation>
</comment>
<dbReference type="SUPFAM" id="SSF49303">
    <property type="entry name" value="beta-Galactosidase/glucuronidase domain"/>
    <property type="match status" value="3"/>
</dbReference>
<keyword evidence="9" id="KW-0378">Hydrolase</keyword>
<dbReference type="InterPro" id="IPR036156">
    <property type="entry name" value="Beta-gal/glucu_dom_sf"/>
</dbReference>
<proteinExistence type="inferred from homology"/>
<evidence type="ECO:0000256" key="7">
    <source>
        <dbReference type="ARBA" id="ARBA00022525"/>
    </source>
</evidence>
<dbReference type="Gene3D" id="2.60.120.260">
    <property type="entry name" value="Galactose-binding domain-like"/>
    <property type="match status" value="1"/>
</dbReference>
<dbReference type="GO" id="GO:0004567">
    <property type="term" value="F:beta-mannosidase activity"/>
    <property type="evidence" value="ECO:0007669"/>
    <property type="project" value="UniProtKB-EC"/>
</dbReference>
<dbReference type="GO" id="GO:0005576">
    <property type="term" value="C:extracellular region"/>
    <property type="evidence" value="ECO:0007669"/>
    <property type="project" value="UniProtKB-SubCell"/>
</dbReference>
<evidence type="ECO:0000256" key="15">
    <source>
        <dbReference type="ARBA" id="ARBA00041614"/>
    </source>
</evidence>
<dbReference type="GO" id="GO:0005975">
    <property type="term" value="P:carbohydrate metabolic process"/>
    <property type="evidence" value="ECO:0007669"/>
    <property type="project" value="InterPro"/>
</dbReference>
<protein>
    <recommendedName>
        <fullName evidence="14">Beta-mannosidase B</fullName>
        <ecNumber evidence="6">3.2.1.25</ecNumber>
    </recommendedName>
    <alternativeName>
        <fullName evidence="15">Mannanase B</fullName>
    </alternativeName>
</protein>
<dbReference type="SUPFAM" id="SSF51445">
    <property type="entry name" value="(Trans)glycosidases"/>
    <property type="match status" value="1"/>
</dbReference>
<dbReference type="Pfam" id="PF17786">
    <property type="entry name" value="Mannosidase_ig"/>
    <property type="match status" value="1"/>
</dbReference>
<dbReference type="InterPro" id="IPR017853">
    <property type="entry name" value="GH"/>
</dbReference>
<feature type="domain" description="Beta-mannosidase Ig-fold" evidence="17">
    <location>
        <begin position="761"/>
        <end position="835"/>
    </location>
</feature>
<evidence type="ECO:0000256" key="4">
    <source>
        <dbReference type="ARBA" id="ARBA00004740"/>
    </source>
</evidence>
<dbReference type="Gene3D" id="2.60.40.10">
    <property type="entry name" value="Immunoglobulins"/>
    <property type="match status" value="3"/>
</dbReference>
<evidence type="ECO:0000256" key="10">
    <source>
        <dbReference type="ARBA" id="ARBA00023180"/>
    </source>
</evidence>
<evidence type="ECO:0000256" key="11">
    <source>
        <dbReference type="ARBA" id="ARBA00023228"/>
    </source>
</evidence>
<dbReference type="InterPro" id="IPR050887">
    <property type="entry name" value="Beta-mannosidase_GH2"/>
</dbReference>
<dbReference type="Pfam" id="PF00703">
    <property type="entry name" value="Glyco_hydro_2"/>
    <property type="match status" value="1"/>
</dbReference>
<gene>
    <name evidence="20" type="ORF">HAL01_00550</name>
</gene>
<reference evidence="20 21" key="1">
    <citation type="submission" date="2019-07" db="EMBL/GenBank/DDBJ databases">
        <title>Whole genome shotgun sequence of Halolactibacillus alkaliphilus NBRC 103919.</title>
        <authorList>
            <person name="Hosoyama A."/>
            <person name="Uohara A."/>
            <person name="Ohji S."/>
            <person name="Ichikawa N."/>
        </authorList>
    </citation>
    <scope>NUCLEOTIDE SEQUENCE [LARGE SCALE GENOMIC DNA]</scope>
    <source>
        <strain evidence="20 21">NBRC 103919</strain>
    </source>
</reference>
<dbReference type="STRING" id="442899.SAMN05720591_101150"/>
<evidence type="ECO:0000313" key="21">
    <source>
        <dbReference type="Proteomes" id="UP000321400"/>
    </source>
</evidence>
<evidence type="ECO:0000256" key="3">
    <source>
        <dbReference type="ARBA" id="ARBA00004613"/>
    </source>
</evidence>
<feature type="domain" description="Glycoside hydrolase family 2 immunoglobulin-like beta-sandwich" evidence="16">
    <location>
        <begin position="198"/>
        <end position="300"/>
    </location>
</feature>
<dbReference type="InterPro" id="IPR041625">
    <property type="entry name" value="Beta-mannosidase_Ig"/>
</dbReference>
<organism evidence="20 21">
    <name type="scientific">Halolactibacillus alkaliphilus</name>
    <dbReference type="NCBI Taxonomy" id="442899"/>
    <lineage>
        <taxon>Bacteria</taxon>
        <taxon>Bacillati</taxon>
        <taxon>Bacillota</taxon>
        <taxon>Bacilli</taxon>
        <taxon>Bacillales</taxon>
        <taxon>Bacillaceae</taxon>
        <taxon>Halolactibacillus</taxon>
    </lineage>
</organism>
<sequence length="838" mass="97163">MILTRQLTEWQFKQEHDTRWRQATVPGTIHTDLMEHQLITDPFYGEEEKRVQWIDKVNWFYQTTVDIEQDIYEKERIEIIFYGLDTYAEVLLNGQALLKTDNMFRTYTLDVKKHLRQGENTLLIKFESPINHDMMKPLTSGINYPADNDDSYLGGTGHHKLSVFARKAPYHYGWDWGPRFVTSGIWKPVELVAYSEVALKDVYIHQNHVSKEAARLSLKMEVESTDTQEVTILMCYGDQQIVLPKSLNNGLNQVDIPFEVINPRLWWSRGLGEPYRYNVTVKVIQGERLLKEMTFKHGIRKIELVREADVQGQTFYLKLNDTPVFCKGANHIPNDSFITRVTKERYEYEIESAVSANMNMLRVWGGGIYEQDIFYELCDDKGLLVWQDFMFACSMYPGDDAFLENVRQEAIDQVKRLRKYASVVLWCGNNEIDVAWAEFVETAGWGWKQKYTDTVRKQLWADYQALFHDVLAEITKELVPNEPYWPSSPLADLTGDDVQHALGVKTAGDVHYWDVWHGKQPFDAYNNNVGRFMSEYGFQSFPSLETVNTFAEPSDYDIESDVMRHHQKNGAGNQLIKSYMDNYLPEPKDFESFLYMSQVLQAEGIKHAVEAHRRHKPYCMGTLYWQLNDCWPVASWSSIDYFGRWKALHYQVKESFKDVVISIEEKDHVLHLYAISDVLETYKADMVLTLLNLDGQLITQQTHQVTIESSESKCVQSIDIAALLNGAIKNDVILKVALVVDKKVLDTKNHFFVPTKELTLQSATLSVRRDEDKQCFDISTTAFVKSIELKTEDEGYFSKNYFDLLPGETVTVTFNRRGNQTTKQLPEVTVKSMIDMIK</sequence>
<dbReference type="PANTHER" id="PTHR43730">
    <property type="entry name" value="BETA-MANNOSIDASE"/>
    <property type="match status" value="1"/>
</dbReference>
<evidence type="ECO:0000259" key="19">
    <source>
        <dbReference type="Pfam" id="PF22666"/>
    </source>
</evidence>
<accession>A0A511WYK2</accession>
<comment type="catalytic activity">
    <reaction evidence="1">
        <text>Hydrolysis of terminal, non-reducing beta-D-mannose residues in beta-D-mannosides.</text>
        <dbReference type="EC" id="3.2.1.25"/>
    </reaction>
</comment>
<keyword evidence="12" id="KW-0326">Glycosidase</keyword>
<dbReference type="FunFam" id="2.60.120.260:FF:000060">
    <property type="entry name" value="Probable beta-mannosidase"/>
    <property type="match status" value="1"/>
</dbReference>
<comment type="similarity">
    <text evidence="13">Belongs to the glycosyl hydrolase 2 family. Beta-mannosidase B subfamily.</text>
</comment>
<dbReference type="AlphaFoldDB" id="A0A511WYK2"/>